<evidence type="ECO:0000256" key="2">
    <source>
        <dbReference type="SAM" id="MobiDB-lite"/>
    </source>
</evidence>
<organism evidence="5 6">
    <name type="scientific">Acyrthosiphon pisum</name>
    <name type="common">Pea aphid</name>
    <dbReference type="NCBI Taxonomy" id="7029"/>
    <lineage>
        <taxon>Eukaryota</taxon>
        <taxon>Metazoa</taxon>
        <taxon>Ecdysozoa</taxon>
        <taxon>Arthropoda</taxon>
        <taxon>Hexapoda</taxon>
        <taxon>Insecta</taxon>
        <taxon>Pterygota</taxon>
        <taxon>Neoptera</taxon>
        <taxon>Paraneoptera</taxon>
        <taxon>Hemiptera</taxon>
        <taxon>Sternorrhyncha</taxon>
        <taxon>Aphidomorpha</taxon>
        <taxon>Aphidoidea</taxon>
        <taxon>Aphididae</taxon>
        <taxon>Macrosiphini</taxon>
        <taxon>Acyrthosiphon</taxon>
    </lineage>
</organism>
<dbReference type="Proteomes" id="UP000007819">
    <property type="component" value="Unassembled WGS sequence"/>
</dbReference>
<dbReference type="InterPro" id="IPR006578">
    <property type="entry name" value="MADF-dom"/>
</dbReference>
<proteinExistence type="predicted"/>
<dbReference type="GO" id="GO:0006357">
    <property type="term" value="P:regulation of transcription by RNA polymerase II"/>
    <property type="evidence" value="ECO:0007669"/>
    <property type="project" value="TreeGrafter"/>
</dbReference>
<dbReference type="InterPro" id="IPR004210">
    <property type="entry name" value="BESS_motif"/>
</dbReference>
<feature type="compositionally biased region" description="Low complexity" evidence="2">
    <location>
        <begin position="135"/>
        <end position="149"/>
    </location>
</feature>
<keyword evidence="6" id="KW-1185">Reference proteome</keyword>
<dbReference type="Pfam" id="PF10545">
    <property type="entry name" value="MADF_DNA_bdg"/>
    <property type="match status" value="1"/>
</dbReference>
<feature type="compositionally biased region" description="Low complexity" evidence="2">
    <location>
        <begin position="117"/>
        <end position="127"/>
    </location>
</feature>
<evidence type="ECO:0000259" key="4">
    <source>
        <dbReference type="PROSITE" id="PS51031"/>
    </source>
</evidence>
<dbReference type="RefSeq" id="XP_029347700.1">
    <property type="nucleotide sequence ID" value="XM_029491840.1"/>
</dbReference>
<dbReference type="PROSITE" id="PS51031">
    <property type="entry name" value="BESS"/>
    <property type="match status" value="1"/>
</dbReference>
<dbReference type="KEGG" id="api:115034545"/>
<evidence type="ECO:0000256" key="1">
    <source>
        <dbReference type="PROSITE-ProRule" id="PRU00371"/>
    </source>
</evidence>
<reference evidence="5" key="2">
    <citation type="submission" date="2022-06" db="UniProtKB">
        <authorList>
            <consortium name="EnsemblMetazoa"/>
        </authorList>
    </citation>
    <scope>IDENTIFICATION</scope>
</reference>
<sequence length="311" mass="35634">MKDDPDTNVQFVQTVEMFPCLYDYTTNEYSNRNAQDKAWGEIGKKFDANMTECKERWKNLRACFTRHLKAKPPSGSAAKFKKPYYLAEFLNFLEPFTKSRKQSGNMPVIQPPNNECSEQNESIGNISESEEDNIDNNPIEDNPNDSNSSFAEPNTQQWISSTKSSSFQKKQRSVGLEEVNKAALDFFAKKKKSDHPVEDVDLCFFKSLLPDMKLMNPEQKRRFKVGVLSLIGNILDERNETIPIRTEENLYHAGYNREYQNMENNIIYSTTPTSLSSPSTSMPISAPLDLVQQSTGLQLNQNNSQNWSYNK</sequence>
<accession>A0A8R2NUA6</accession>
<dbReference type="GO" id="GO:0005634">
    <property type="term" value="C:nucleus"/>
    <property type="evidence" value="ECO:0007669"/>
    <property type="project" value="UniProtKB-SubCell"/>
</dbReference>
<reference evidence="6" key="1">
    <citation type="submission" date="2010-06" db="EMBL/GenBank/DDBJ databases">
        <authorList>
            <person name="Jiang H."/>
            <person name="Abraham K."/>
            <person name="Ali S."/>
            <person name="Alsbrooks S.L."/>
            <person name="Anim B.N."/>
            <person name="Anosike U.S."/>
            <person name="Attaway T."/>
            <person name="Bandaranaike D.P."/>
            <person name="Battles P.K."/>
            <person name="Bell S.N."/>
            <person name="Bell A.V."/>
            <person name="Beltran B."/>
            <person name="Bickham C."/>
            <person name="Bustamante Y."/>
            <person name="Caleb T."/>
            <person name="Canada A."/>
            <person name="Cardenas V."/>
            <person name="Carter K."/>
            <person name="Chacko J."/>
            <person name="Chandrabose M.N."/>
            <person name="Chavez D."/>
            <person name="Chavez A."/>
            <person name="Chen L."/>
            <person name="Chu H.-S."/>
            <person name="Claassen K.J."/>
            <person name="Cockrell R."/>
            <person name="Collins M."/>
            <person name="Cooper J.A."/>
            <person name="Cree A."/>
            <person name="Curry S.M."/>
            <person name="Da Y."/>
            <person name="Dao M.D."/>
            <person name="Das B."/>
            <person name="Davila M.-L."/>
            <person name="Davy-Carroll L."/>
            <person name="Denson S."/>
            <person name="Dinh H."/>
            <person name="Ebong V.E."/>
            <person name="Edwards J.R."/>
            <person name="Egan A."/>
            <person name="El-Daye J."/>
            <person name="Escobedo L."/>
            <person name="Fernandez S."/>
            <person name="Fernando P.R."/>
            <person name="Flagg N."/>
            <person name="Forbes L.D."/>
            <person name="Fowler R.G."/>
            <person name="Fu Q."/>
            <person name="Gabisi R.A."/>
            <person name="Ganer J."/>
            <person name="Garbino Pronczuk A."/>
            <person name="Garcia R.M."/>
            <person name="Garner T."/>
            <person name="Garrett T.E."/>
            <person name="Gonzalez D.A."/>
            <person name="Hamid H."/>
            <person name="Hawkins E.S."/>
            <person name="Hirani K."/>
            <person name="Hogues M.E."/>
            <person name="Hollins B."/>
            <person name="Hsiao C.-H."/>
            <person name="Jabil R."/>
            <person name="James M.L."/>
            <person name="Jhangiani S.N."/>
            <person name="Johnson B."/>
            <person name="Johnson Q."/>
            <person name="Joshi V."/>
            <person name="Kalu J.B."/>
            <person name="Kam C."/>
            <person name="Kashfia A."/>
            <person name="Keebler J."/>
            <person name="Kisamo H."/>
            <person name="Kovar C.L."/>
            <person name="Lago L.A."/>
            <person name="Lai C.-Y."/>
            <person name="Laidlaw J."/>
            <person name="Lara F."/>
            <person name="Le T.-K."/>
            <person name="Lee S.L."/>
            <person name="Legall F.H."/>
            <person name="Lemon S.J."/>
            <person name="Lewis L.R."/>
            <person name="Li B."/>
            <person name="Liu Y."/>
            <person name="Liu Y.-S."/>
            <person name="Lopez J."/>
            <person name="Lozado R.J."/>
            <person name="Lu J."/>
            <person name="Madu R.C."/>
            <person name="Maheshwari M."/>
            <person name="Maheshwari R."/>
            <person name="Malloy K."/>
            <person name="Martinez E."/>
            <person name="Mathew T."/>
            <person name="Mercado I.C."/>
            <person name="Mercado C."/>
            <person name="Meyer B."/>
            <person name="Montgomery K."/>
            <person name="Morgan M.B."/>
            <person name="Munidasa M."/>
            <person name="Nazareth L.V."/>
            <person name="Nelson J."/>
            <person name="Ng B.M."/>
            <person name="Nguyen N.B."/>
            <person name="Nguyen P.Q."/>
            <person name="Nguyen T."/>
            <person name="Obregon M."/>
            <person name="Okwuonu G.O."/>
            <person name="Onwere C.G."/>
            <person name="Orozco G."/>
            <person name="Parra A."/>
            <person name="Patel S."/>
            <person name="Patil S."/>
            <person name="Perez A."/>
            <person name="Perez Y."/>
            <person name="Pham C."/>
            <person name="Primus E.L."/>
            <person name="Pu L.-L."/>
            <person name="Puazo M."/>
            <person name="Qin X."/>
            <person name="Quiroz J.B."/>
            <person name="Reese J."/>
            <person name="Richards S."/>
            <person name="Rives C.M."/>
            <person name="Robberts R."/>
            <person name="Ruiz S.J."/>
            <person name="Ruiz M.J."/>
            <person name="Santibanez J."/>
            <person name="Schneider B.W."/>
            <person name="Sisson I."/>
            <person name="Smith M."/>
            <person name="Sodergren E."/>
            <person name="Song X.-Z."/>
            <person name="Song B.B."/>
            <person name="Summersgill H."/>
            <person name="Thelus R."/>
            <person name="Thornton R.D."/>
            <person name="Trejos Z.Y."/>
            <person name="Usmani K."/>
            <person name="Vattathil S."/>
            <person name="Villasana D."/>
            <person name="Walker D.L."/>
            <person name="Wang S."/>
            <person name="Wang K."/>
            <person name="White C.S."/>
            <person name="Williams A.C."/>
            <person name="Williamson J."/>
            <person name="Wilson K."/>
            <person name="Woghiren I.O."/>
            <person name="Woodworth J.R."/>
            <person name="Worley K.C."/>
            <person name="Wright R.A."/>
            <person name="Wu W."/>
            <person name="Young L."/>
            <person name="Zhang L."/>
            <person name="Zhang J."/>
            <person name="Zhu Y."/>
            <person name="Muzny D.M."/>
            <person name="Weinstock G."/>
            <person name="Gibbs R.A."/>
        </authorList>
    </citation>
    <scope>NUCLEOTIDE SEQUENCE [LARGE SCALE GENOMIC DNA]</scope>
    <source>
        <strain evidence="6">LSR1</strain>
    </source>
</reference>
<dbReference type="InterPro" id="IPR039353">
    <property type="entry name" value="TF_Adf1"/>
</dbReference>
<comment type="subcellular location">
    <subcellularLocation>
        <location evidence="1">Nucleus</location>
    </subcellularLocation>
</comment>
<dbReference type="Pfam" id="PF02944">
    <property type="entry name" value="BESS"/>
    <property type="match status" value="1"/>
</dbReference>
<evidence type="ECO:0000313" key="5">
    <source>
        <dbReference type="EnsemblMetazoa" id="XP_029347700.1"/>
    </source>
</evidence>
<dbReference type="GO" id="GO:0003677">
    <property type="term" value="F:DNA binding"/>
    <property type="evidence" value="ECO:0007669"/>
    <property type="project" value="InterPro"/>
</dbReference>
<feature type="compositionally biased region" description="Low complexity" evidence="2">
    <location>
        <begin position="156"/>
        <end position="166"/>
    </location>
</feature>
<feature type="region of interest" description="Disordered" evidence="2">
    <location>
        <begin position="101"/>
        <end position="166"/>
    </location>
</feature>
<evidence type="ECO:0008006" key="7">
    <source>
        <dbReference type="Google" id="ProtNLM"/>
    </source>
</evidence>
<dbReference type="SMART" id="SM00595">
    <property type="entry name" value="MADF"/>
    <property type="match status" value="1"/>
</dbReference>
<keyword evidence="1" id="KW-0539">Nucleus</keyword>
<dbReference type="GO" id="GO:0005667">
    <property type="term" value="C:transcription regulator complex"/>
    <property type="evidence" value="ECO:0007669"/>
    <property type="project" value="TreeGrafter"/>
</dbReference>
<feature type="domain" description="MADF" evidence="3">
    <location>
        <begin position="10"/>
        <end position="98"/>
    </location>
</feature>
<dbReference type="PANTHER" id="PTHR12243:SF60">
    <property type="entry name" value="SI:CH211-15D5.12-RELATED"/>
    <property type="match status" value="1"/>
</dbReference>
<evidence type="ECO:0000259" key="3">
    <source>
        <dbReference type="PROSITE" id="PS51029"/>
    </source>
</evidence>
<dbReference type="PANTHER" id="PTHR12243">
    <property type="entry name" value="MADF DOMAIN TRANSCRIPTION FACTOR"/>
    <property type="match status" value="1"/>
</dbReference>
<feature type="domain" description="BESS" evidence="4">
    <location>
        <begin position="198"/>
        <end position="237"/>
    </location>
</feature>
<name>A0A8R2NUA6_ACYPI</name>
<evidence type="ECO:0000313" key="6">
    <source>
        <dbReference type="Proteomes" id="UP000007819"/>
    </source>
</evidence>
<protein>
    <recommendedName>
        <fullName evidence="7">MADF domain-containing protein</fullName>
    </recommendedName>
</protein>
<dbReference type="GeneID" id="115034545"/>
<dbReference type="OrthoDB" id="6147983at2759"/>
<dbReference type="EnsemblMetazoa" id="XM_029491840.1">
    <property type="protein sequence ID" value="XP_029347700.1"/>
    <property type="gene ID" value="LOC115034545"/>
</dbReference>
<dbReference type="AlphaFoldDB" id="A0A8R2NUA6"/>
<dbReference type="PROSITE" id="PS51029">
    <property type="entry name" value="MADF"/>
    <property type="match status" value="1"/>
</dbReference>